<keyword evidence="3" id="KW-1185">Reference proteome</keyword>
<evidence type="ECO:0000313" key="3">
    <source>
        <dbReference type="Proteomes" id="UP000250321"/>
    </source>
</evidence>
<feature type="region of interest" description="Disordered" evidence="1">
    <location>
        <begin position="1"/>
        <end position="35"/>
    </location>
</feature>
<dbReference type="Proteomes" id="UP000250321">
    <property type="component" value="Unassembled WGS sequence"/>
</dbReference>
<name>A0A314YR86_PRUYE</name>
<sequence length="85" mass="8958">MPVFAVTPPPTAVSHTKASSTPLTPPPVAVSPTTSGESVITDTITLEVDVEMMEANAVHKEARGNITWNSRCLLLCLDGRLDATV</sequence>
<accession>A0A314YR86</accession>
<proteinExistence type="predicted"/>
<evidence type="ECO:0000256" key="1">
    <source>
        <dbReference type="SAM" id="MobiDB-lite"/>
    </source>
</evidence>
<reference evidence="2 3" key="1">
    <citation type="submission" date="2018-02" db="EMBL/GenBank/DDBJ databases">
        <title>Draft genome of wild Prunus yedoensis var. nudiflora.</title>
        <authorList>
            <person name="Baek S."/>
            <person name="Kim J.-H."/>
            <person name="Choi K."/>
            <person name="Kim G.-B."/>
            <person name="Cho A."/>
            <person name="Jang H."/>
            <person name="Shin C.-H."/>
            <person name="Yu H.-J."/>
            <person name="Mun J.-H."/>
        </authorList>
    </citation>
    <scope>NUCLEOTIDE SEQUENCE [LARGE SCALE GENOMIC DNA]</scope>
    <source>
        <strain evidence="3">cv. Jeju island</strain>
        <tissue evidence="2">Leaf</tissue>
    </source>
</reference>
<comment type="caution">
    <text evidence="2">The sequence shown here is derived from an EMBL/GenBank/DDBJ whole genome shotgun (WGS) entry which is preliminary data.</text>
</comment>
<organism evidence="2 3">
    <name type="scientific">Prunus yedoensis var. nudiflora</name>
    <dbReference type="NCBI Taxonomy" id="2094558"/>
    <lineage>
        <taxon>Eukaryota</taxon>
        <taxon>Viridiplantae</taxon>
        <taxon>Streptophyta</taxon>
        <taxon>Embryophyta</taxon>
        <taxon>Tracheophyta</taxon>
        <taxon>Spermatophyta</taxon>
        <taxon>Magnoliopsida</taxon>
        <taxon>eudicotyledons</taxon>
        <taxon>Gunneridae</taxon>
        <taxon>Pentapetalae</taxon>
        <taxon>rosids</taxon>
        <taxon>fabids</taxon>
        <taxon>Rosales</taxon>
        <taxon>Rosaceae</taxon>
        <taxon>Amygdaloideae</taxon>
        <taxon>Amygdaleae</taxon>
        <taxon>Prunus</taxon>
    </lineage>
</organism>
<gene>
    <name evidence="2" type="ORF">Pyn_05489</name>
</gene>
<protein>
    <submittedName>
        <fullName evidence="2">Uncharacterized protein</fullName>
    </submittedName>
</protein>
<evidence type="ECO:0000313" key="2">
    <source>
        <dbReference type="EMBL" id="PQQ10902.1"/>
    </source>
</evidence>
<dbReference type="EMBL" id="PJQY01000446">
    <property type="protein sequence ID" value="PQQ10902.1"/>
    <property type="molecule type" value="Genomic_DNA"/>
</dbReference>
<dbReference type="AlphaFoldDB" id="A0A314YR86"/>